<dbReference type="OrthoDB" id="3537865at2759"/>
<evidence type="ECO:0000256" key="1">
    <source>
        <dbReference type="SAM" id="MobiDB-lite"/>
    </source>
</evidence>
<name>A0A5N6KKL7_MONLA</name>
<protein>
    <submittedName>
        <fullName evidence="2">Uncharacterized protein</fullName>
    </submittedName>
</protein>
<sequence>MQTLPLEDRMAYLLHAQTSLSFRINEVRHYIQQLRATERAQDLEAMNVIEKDLLRTTAMVLGLQERHRLGSASNNSRPPTPVPQGVRGRRASLAPTTTEEIQPRIVSPSGGRIGKRYKKAAIRGKIEAVKKELGFD</sequence>
<dbReference type="EMBL" id="VIGI01000001">
    <property type="protein sequence ID" value="KAB8304141.1"/>
    <property type="molecule type" value="Genomic_DNA"/>
</dbReference>
<keyword evidence="3" id="KW-1185">Reference proteome</keyword>
<accession>A0A5N6KKL7</accession>
<gene>
    <name evidence="2" type="ORF">EYC80_003561</name>
</gene>
<proteinExistence type="predicted"/>
<feature type="region of interest" description="Disordered" evidence="1">
    <location>
        <begin position="66"/>
        <end position="112"/>
    </location>
</feature>
<evidence type="ECO:0000313" key="2">
    <source>
        <dbReference type="EMBL" id="KAB8304141.1"/>
    </source>
</evidence>
<dbReference type="Proteomes" id="UP000326757">
    <property type="component" value="Unassembled WGS sequence"/>
</dbReference>
<dbReference type="AlphaFoldDB" id="A0A5N6KKL7"/>
<organism evidence="2 3">
    <name type="scientific">Monilinia laxa</name>
    <name type="common">Brown rot fungus</name>
    <name type="synonym">Sclerotinia laxa</name>
    <dbReference type="NCBI Taxonomy" id="61186"/>
    <lineage>
        <taxon>Eukaryota</taxon>
        <taxon>Fungi</taxon>
        <taxon>Dikarya</taxon>
        <taxon>Ascomycota</taxon>
        <taxon>Pezizomycotina</taxon>
        <taxon>Leotiomycetes</taxon>
        <taxon>Helotiales</taxon>
        <taxon>Sclerotiniaceae</taxon>
        <taxon>Monilinia</taxon>
    </lineage>
</organism>
<evidence type="ECO:0000313" key="3">
    <source>
        <dbReference type="Proteomes" id="UP000326757"/>
    </source>
</evidence>
<reference evidence="2 3" key="1">
    <citation type="submission" date="2019-06" db="EMBL/GenBank/DDBJ databases">
        <title>Genome Sequence of the Brown Rot Fungal Pathogen Monilinia laxa.</title>
        <authorList>
            <person name="De Miccolis Angelini R.M."/>
            <person name="Landi L."/>
            <person name="Abate D."/>
            <person name="Pollastro S."/>
            <person name="Romanazzi G."/>
            <person name="Faretra F."/>
        </authorList>
    </citation>
    <scope>NUCLEOTIDE SEQUENCE [LARGE SCALE GENOMIC DNA]</scope>
    <source>
        <strain evidence="2 3">Mlax316</strain>
    </source>
</reference>
<comment type="caution">
    <text evidence="2">The sequence shown here is derived from an EMBL/GenBank/DDBJ whole genome shotgun (WGS) entry which is preliminary data.</text>
</comment>